<evidence type="ECO:0000313" key="1">
    <source>
        <dbReference type="EMBL" id="NEG78243.1"/>
    </source>
</evidence>
<evidence type="ECO:0000313" key="2">
    <source>
        <dbReference type="Proteomes" id="UP000469763"/>
    </source>
</evidence>
<comment type="caution">
    <text evidence="1">The sequence shown here is derived from an EMBL/GenBank/DDBJ whole genome shotgun (WGS) entry which is preliminary data.</text>
</comment>
<dbReference type="RefSeq" id="WP_152349987.1">
    <property type="nucleotide sequence ID" value="NZ_WBSN01000004.1"/>
</dbReference>
<protein>
    <submittedName>
        <fullName evidence="1">DUF2442 domain-containing protein</fullName>
    </submittedName>
</protein>
<dbReference type="OrthoDB" id="3233810at2"/>
<name>A0A7K3TJ04_9BIFI</name>
<organism evidence="1 2">
    <name type="scientific">Bifidobacterium avesanii</name>
    <dbReference type="NCBI Taxonomy" id="1798157"/>
    <lineage>
        <taxon>Bacteria</taxon>
        <taxon>Bacillati</taxon>
        <taxon>Actinomycetota</taxon>
        <taxon>Actinomycetes</taxon>
        <taxon>Bifidobacteriales</taxon>
        <taxon>Bifidobacteriaceae</taxon>
        <taxon>Bifidobacterium</taxon>
    </lineage>
</organism>
<dbReference type="Proteomes" id="UP000469763">
    <property type="component" value="Unassembled WGS sequence"/>
</dbReference>
<dbReference type="Gene3D" id="3.30.2020.10">
    <property type="entry name" value="NE0471-like N-terminal domain"/>
    <property type="match status" value="1"/>
</dbReference>
<reference evidence="1 2" key="1">
    <citation type="submission" date="2019-10" db="EMBL/GenBank/DDBJ databases">
        <title>Bifidobacterium from non-human primates.</title>
        <authorList>
            <person name="Modesto M."/>
        </authorList>
    </citation>
    <scope>NUCLEOTIDE SEQUENCE [LARGE SCALE GENOMIC DNA]</scope>
    <source>
        <strain evidence="1 2">TREC</strain>
    </source>
</reference>
<dbReference type="InterPro" id="IPR036782">
    <property type="entry name" value="NE0471-like_N"/>
</dbReference>
<dbReference type="InterPro" id="IPR018841">
    <property type="entry name" value="DUF2442"/>
</dbReference>
<sequence length="82" mass="9335">MMVDYMVKVTECEPLPGFRLRVACSDGSRGVFDMSKYVTRGMFREVNTPERFNMVRLVFGVPTWPGDIDIAPERVRSDMVAA</sequence>
<dbReference type="AlphaFoldDB" id="A0A7K3TJ04"/>
<proteinExistence type="predicted"/>
<keyword evidence="2" id="KW-1185">Reference proteome</keyword>
<gene>
    <name evidence="1" type="ORF">GFD22_04525</name>
</gene>
<dbReference type="SUPFAM" id="SSF143880">
    <property type="entry name" value="NE0471 N-terminal domain-like"/>
    <property type="match status" value="1"/>
</dbReference>
<dbReference type="Pfam" id="PF10387">
    <property type="entry name" value="DUF2442"/>
    <property type="match status" value="1"/>
</dbReference>
<dbReference type="EMBL" id="WHZY01000005">
    <property type="protein sequence ID" value="NEG78243.1"/>
    <property type="molecule type" value="Genomic_DNA"/>
</dbReference>
<accession>A0A7K3TJ04</accession>